<dbReference type="GO" id="GO:0003677">
    <property type="term" value="F:DNA binding"/>
    <property type="evidence" value="ECO:0007669"/>
    <property type="project" value="UniProtKB-UniRule"/>
</dbReference>
<evidence type="ECO:0000256" key="7">
    <source>
        <dbReference type="HAMAP-Rule" id="MF_00017"/>
    </source>
</evidence>
<dbReference type="PROSITE" id="PS01300">
    <property type="entry name" value="RECR"/>
    <property type="match status" value="1"/>
</dbReference>
<name>A0A1E7QJU7_WOLPI</name>
<dbReference type="HAMAP" id="MF_00017">
    <property type="entry name" value="RecR"/>
    <property type="match status" value="1"/>
</dbReference>
<evidence type="ECO:0000256" key="6">
    <source>
        <dbReference type="ARBA" id="ARBA00023204"/>
    </source>
</evidence>
<keyword evidence="4 7" id="KW-0862">Zinc</keyword>
<dbReference type="PANTHER" id="PTHR30446">
    <property type="entry name" value="RECOMBINATION PROTEIN RECR"/>
    <property type="match status" value="1"/>
</dbReference>
<proteinExistence type="inferred from homology"/>
<dbReference type="EMBL" id="MJMG01000009">
    <property type="protein sequence ID" value="OEY86499.1"/>
    <property type="molecule type" value="Genomic_DNA"/>
</dbReference>
<feature type="domain" description="Toprim" evidence="8">
    <location>
        <begin position="78"/>
        <end position="173"/>
    </location>
</feature>
<gene>
    <name evidence="7" type="primary">recR</name>
    <name evidence="9" type="ORF">BIY23_03680</name>
</gene>
<comment type="similarity">
    <text evidence="7">Belongs to the RecR family.</text>
</comment>
<evidence type="ECO:0000256" key="5">
    <source>
        <dbReference type="ARBA" id="ARBA00023172"/>
    </source>
</evidence>
<comment type="caution">
    <text evidence="9">The sequence shown here is derived from an EMBL/GenBank/DDBJ whole genome shotgun (WGS) entry which is preliminary data.</text>
</comment>
<feature type="zinc finger region" description="C4-type" evidence="7">
    <location>
        <begin position="55"/>
        <end position="70"/>
    </location>
</feature>
<reference evidence="9 10" key="1">
    <citation type="submission" date="2016-09" db="EMBL/GenBank/DDBJ databases">
        <title>Genomic evidence for plant-parasitic nematodes as the earliest Wolbachia hosts.</title>
        <authorList>
            <person name="Brown A.M."/>
            <person name="Wasala S.K."/>
            <person name="Howe D.K."/>
            <person name="Peetz A.B."/>
            <person name="Zasada I.A."/>
            <person name="Denver D.R."/>
        </authorList>
    </citation>
    <scope>NUCLEOTIDE SEQUENCE [LARGE SCALE GENOMIC DNA]</scope>
    <source>
        <strain evidence="10">wPpe</strain>
    </source>
</reference>
<keyword evidence="10" id="KW-1185">Reference proteome</keyword>
<dbReference type="InterPro" id="IPR015967">
    <property type="entry name" value="Rcmb_RecR_Znf"/>
</dbReference>
<evidence type="ECO:0000256" key="2">
    <source>
        <dbReference type="ARBA" id="ARBA00022763"/>
    </source>
</evidence>
<dbReference type="GO" id="GO:0008270">
    <property type="term" value="F:zinc ion binding"/>
    <property type="evidence" value="ECO:0007669"/>
    <property type="project" value="UniProtKB-KW"/>
</dbReference>
<dbReference type="AlphaFoldDB" id="A0A1E7QJU7"/>
<dbReference type="InterPro" id="IPR034137">
    <property type="entry name" value="TOPRIM_RecR"/>
</dbReference>
<keyword evidence="6 7" id="KW-0234">DNA repair</keyword>
<dbReference type="SUPFAM" id="SSF111304">
    <property type="entry name" value="Recombination protein RecR"/>
    <property type="match status" value="1"/>
</dbReference>
<keyword evidence="2 7" id="KW-0227">DNA damage</keyword>
<dbReference type="Gene3D" id="3.40.1360.10">
    <property type="match status" value="1"/>
</dbReference>
<organism evidence="9 10">
    <name type="scientific">Wolbachia pipientis</name>
    <dbReference type="NCBI Taxonomy" id="955"/>
    <lineage>
        <taxon>Bacteria</taxon>
        <taxon>Pseudomonadati</taxon>
        <taxon>Pseudomonadota</taxon>
        <taxon>Alphaproteobacteria</taxon>
        <taxon>Rickettsiales</taxon>
        <taxon>Anaplasmataceae</taxon>
        <taxon>Wolbachieae</taxon>
        <taxon>Wolbachia</taxon>
    </lineage>
</organism>
<evidence type="ECO:0000259" key="8">
    <source>
        <dbReference type="PROSITE" id="PS50880"/>
    </source>
</evidence>
<keyword evidence="5 7" id="KW-0233">DNA recombination</keyword>
<dbReference type="Proteomes" id="UP000175679">
    <property type="component" value="Unassembled WGS sequence"/>
</dbReference>
<dbReference type="GO" id="GO:0006281">
    <property type="term" value="P:DNA repair"/>
    <property type="evidence" value="ECO:0007669"/>
    <property type="project" value="UniProtKB-UniRule"/>
</dbReference>
<dbReference type="GO" id="GO:0006310">
    <property type="term" value="P:DNA recombination"/>
    <property type="evidence" value="ECO:0007669"/>
    <property type="project" value="UniProtKB-UniRule"/>
</dbReference>
<dbReference type="InterPro" id="IPR000093">
    <property type="entry name" value="DNA_Rcmb_RecR"/>
</dbReference>
<accession>A0A1E7QJU7</accession>
<dbReference type="Pfam" id="PF13662">
    <property type="entry name" value="Toprim_4"/>
    <property type="match status" value="1"/>
</dbReference>
<dbReference type="PROSITE" id="PS50880">
    <property type="entry name" value="TOPRIM"/>
    <property type="match status" value="1"/>
</dbReference>
<dbReference type="InterPro" id="IPR006171">
    <property type="entry name" value="TOPRIM_dom"/>
</dbReference>
<evidence type="ECO:0000313" key="10">
    <source>
        <dbReference type="Proteomes" id="UP000175679"/>
    </source>
</evidence>
<protein>
    <recommendedName>
        <fullName evidence="7">Recombination protein RecR</fullName>
    </recommendedName>
</protein>
<comment type="function">
    <text evidence="7">May play a role in DNA repair. It seems to be involved in an RecBC-independent recombinational process of DNA repair. It may act with RecF and RecO.</text>
</comment>
<dbReference type="PANTHER" id="PTHR30446:SF0">
    <property type="entry name" value="RECOMBINATION PROTEIN RECR"/>
    <property type="match status" value="1"/>
</dbReference>
<dbReference type="Pfam" id="PF21175">
    <property type="entry name" value="RecR_C"/>
    <property type="match status" value="1"/>
</dbReference>
<dbReference type="InterPro" id="IPR023627">
    <property type="entry name" value="Rcmb_RecR"/>
</dbReference>
<dbReference type="Gene3D" id="1.10.8.420">
    <property type="entry name" value="RecR Domain 1"/>
    <property type="match status" value="1"/>
</dbReference>
<evidence type="ECO:0000313" key="9">
    <source>
        <dbReference type="EMBL" id="OEY86499.1"/>
    </source>
</evidence>
<keyword evidence="1 7" id="KW-0479">Metal-binding</keyword>
<keyword evidence="3 7" id="KW-0863">Zinc-finger</keyword>
<sequence length="197" mass="21695">MNIKIRNLVNALSKLPSLGPSSSRRITIHLLQNKEKIMLPVVSSMLELANQVIKCDICGNLDLQSPCAICTDPKRDCKLLCIVEELGDLWALEKGNIYSGLYHILGGRLSAINGVGPQELNLDTVRKRVVNLHIQEIIIAISPTLEGQVTLQYIIELLKDLNIQITRLACGIPMGGEIDYLDEGTLKAALTSRQSIK</sequence>
<evidence type="ECO:0000256" key="1">
    <source>
        <dbReference type="ARBA" id="ARBA00022723"/>
    </source>
</evidence>
<dbReference type="OrthoDB" id="9802672at2"/>
<dbReference type="CDD" id="cd01025">
    <property type="entry name" value="TOPRIM_recR"/>
    <property type="match status" value="1"/>
</dbReference>
<dbReference type="Gene3D" id="6.10.250.240">
    <property type="match status" value="1"/>
</dbReference>
<dbReference type="SMART" id="SM00493">
    <property type="entry name" value="TOPRIM"/>
    <property type="match status" value="1"/>
</dbReference>
<dbReference type="Pfam" id="PF21176">
    <property type="entry name" value="RecR_HhH"/>
    <property type="match status" value="1"/>
</dbReference>
<dbReference type="NCBIfam" id="TIGR00615">
    <property type="entry name" value="recR"/>
    <property type="match status" value="1"/>
</dbReference>
<evidence type="ECO:0000256" key="3">
    <source>
        <dbReference type="ARBA" id="ARBA00022771"/>
    </source>
</evidence>
<evidence type="ECO:0000256" key="4">
    <source>
        <dbReference type="ARBA" id="ARBA00022833"/>
    </source>
</evidence>